<name>A0A3N4IWT4_9PEZI</name>
<dbReference type="AlphaFoldDB" id="A0A3N4IWT4"/>
<accession>A0A3N4IWT4</accession>
<evidence type="ECO:0000313" key="2">
    <source>
        <dbReference type="Proteomes" id="UP000276215"/>
    </source>
</evidence>
<reference evidence="1 2" key="1">
    <citation type="journal article" date="2018" name="Nat. Ecol. Evol.">
        <title>Pezizomycetes genomes reveal the molecular basis of ectomycorrhizal truffle lifestyle.</title>
        <authorList>
            <person name="Murat C."/>
            <person name="Payen T."/>
            <person name="Noel B."/>
            <person name="Kuo A."/>
            <person name="Morin E."/>
            <person name="Chen J."/>
            <person name="Kohler A."/>
            <person name="Krizsan K."/>
            <person name="Balestrini R."/>
            <person name="Da Silva C."/>
            <person name="Montanini B."/>
            <person name="Hainaut M."/>
            <person name="Levati E."/>
            <person name="Barry K.W."/>
            <person name="Belfiori B."/>
            <person name="Cichocki N."/>
            <person name="Clum A."/>
            <person name="Dockter R.B."/>
            <person name="Fauchery L."/>
            <person name="Guy J."/>
            <person name="Iotti M."/>
            <person name="Le Tacon F."/>
            <person name="Lindquist E.A."/>
            <person name="Lipzen A."/>
            <person name="Malagnac F."/>
            <person name="Mello A."/>
            <person name="Molinier V."/>
            <person name="Miyauchi S."/>
            <person name="Poulain J."/>
            <person name="Riccioni C."/>
            <person name="Rubini A."/>
            <person name="Sitrit Y."/>
            <person name="Splivallo R."/>
            <person name="Traeger S."/>
            <person name="Wang M."/>
            <person name="Zifcakova L."/>
            <person name="Wipf D."/>
            <person name="Zambonelli A."/>
            <person name="Paolocci F."/>
            <person name="Nowrousian M."/>
            <person name="Ottonello S."/>
            <person name="Baldrian P."/>
            <person name="Spatafora J.W."/>
            <person name="Henrissat B."/>
            <person name="Nagy L.G."/>
            <person name="Aury J.M."/>
            <person name="Wincker P."/>
            <person name="Grigoriev I.V."/>
            <person name="Bonfante P."/>
            <person name="Martin F.M."/>
        </authorList>
    </citation>
    <scope>NUCLEOTIDE SEQUENCE [LARGE SCALE GENOMIC DNA]</scope>
    <source>
        <strain evidence="1 2">120613-1</strain>
    </source>
</reference>
<organism evidence="1 2">
    <name type="scientific">Choiromyces venosus 120613-1</name>
    <dbReference type="NCBI Taxonomy" id="1336337"/>
    <lineage>
        <taxon>Eukaryota</taxon>
        <taxon>Fungi</taxon>
        <taxon>Dikarya</taxon>
        <taxon>Ascomycota</taxon>
        <taxon>Pezizomycotina</taxon>
        <taxon>Pezizomycetes</taxon>
        <taxon>Pezizales</taxon>
        <taxon>Tuberaceae</taxon>
        <taxon>Choiromyces</taxon>
    </lineage>
</organism>
<protein>
    <submittedName>
        <fullName evidence="1">Uncharacterized protein</fullName>
    </submittedName>
</protein>
<proteinExistence type="predicted"/>
<keyword evidence="2" id="KW-1185">Reference proteome</keyword>
<gene>
    <name evidence="1" type="ORF">L873DRAFT_682013</name>
</gene>
<dbReference type="Proteomes" id="UP000276215">
    <property type="component" value="Unassembled WGS sequence"/>
</dbReference>
<evidence type="ECO:0000313" key="1">
    <source>
        <dbReference type="EMBL" id="RPA89278.1"/>
    </source>
</evidence>
<dbReference type="EMBL" id="ML120596">
    <property type="protein sequence ID" value="RPA89278.1"/>
    <property type="molecule type" value="Genomic_DNA"/>
</dbReference>
<sequence length="110" mass="12218">MTMTPKMDDPPSDPCSAAINMLLPDSHREAEWEEGNSDADLLAHSGDINLPLLVRLRHVVVLGLPIPLLKFTILPYRCNVSRSCTRKRDVTGLVCLGHCLICHTKGCKER</sequence>